<keyword evidence="4" id="KW-0862">Zinc</keyword>
<dbReference type="Gene3D" id="1.10.287.110">
    <property type="entry name" value="DnaJ domain"/>
    <property type="match status" value="1"/>
</dbReference>
<dbReference type="SUPFAM" id="SSF49493">
    <property type="entry name" value="HSP40/DnaJ peptide-binding domain"/>
    <property type="match status" value="2"/>
</dbReference>
<dbReference type="PROSITE" id="PS50076">
    <property type="entry name" value="DNAJ_2"/>
    <property type="match status" value="1"/>
</dbReference>
<dbReference type="SMART" id="SM00271">
    <property type="entry name" value="DnaJ"/>
    <property type="match status" value="1"/>
</dbReference>
<keyword evidence="1" id="KW-0479">Metal-binding</keyword>
<dbReference type="AlphaFoldDB" id="A0A848J3S0"/>
<sequence>MDYKDYYDILGVDKKASQEEIKKAYRKLAVKYHPDKNPGDKTAEDKFKEISEANEVLGDPKKREQYDKLGKNWKQYQNAGYDPNAARGPFGQGGFNYQYQGDPSEFFGGGGFSDFFEAFFGGGRRSGRRQSGFGGANDIPGNDLSGELSISLYEAYHGTERIVNIGPEKIKVKIKPGAYDGLKLRIKGKGQPGPTGKRGNVLLKVNVSEQKGYDRKGDDLYMDQEIDVFTLLLGGDVEIDSFTGKIKIKIPEGTKNDKTLRLKGKGMPEYNGKGHGDLYVRIKAKLPEKLNDEQKEMVKNLRASFNKQFV</sequence>
<proteinExistence type="predicted"/>
<evidence type="ECO:0000256" key="5">
    <source>
        <dbReference type="ARBA" id="ARBA00023186"/>
    </source>
</evidence>
<keyword evidence="8" id="KW-1185">Reference proteome</keyword>
<dbReference type="InterPro" id="IPR018253">
    <property type="entry name" value="DnaJ_domain_CS"/>
</dbReference>
<evidence type="ECO:0000256" key="3">
    <source>
        <dbReference type="ARBA" id="ARBA00022771"/>
    </source>
</evidence>
<feature type="domain" description="J" evidence="6">
    <location>
        <begin position="5"/>
        <end position="70"/>
    </location>
</feature>
<dbReference type="Pfam" id="PF00226">
    <property type="entry name" value="DnaJ"/>
    <property type="match status" value="1"/>
</dbReference>
<dbReference type="InterPro" id="IPR001623">
    <property type="entry name" value="DnaJ_domain"/>
</dbReference>
<dbReference type="CDD" id="cd10747">
    <property type="entry name" value="DnaJ_C"/>
    <property type="match status" value="1"/>
</dbReference>
<dbReference type="InterPro" id="IPR008971">
    <property type="entry name" value="HSP40/DnaJ_pept-bd"/>
</dbReference>
<evidence type="ECO:0000256" key="1">
    <source>
        <dbReference type="ARBA" id="ARBA00022723"/>
    </source>
</evidence>
<dbReference type="PANTHER" id="PTHR43096">
    <property type="entry name" value="DNAJ HOMOLOG 1, MITOCHONDRIAL-RELATED"/>
    <property type="match status" value="1"/>
</dbReference>
<name>A0A848J3S0_9BACT</name>
<dbReference type="Gene3D" id="2.60.260.20">
    <property type="entry name" value="Urease metallochaperone UreE, N-terminal domain"/>
    <property type="match status" value="2"/>
</dbReference>
<dbReference type="InterPro" id="IPR002939">
    <property type="entry name" value="DnaJ_C"/>
</dbReference>
<keyword evidence="3" id="KW-0863">Zinc-finger</keyword>
<dbReference type="EMBL" id="JABBNU010000010">
    <property type="protein sequence ID" value="NMM49968.1"/>
    <property type="molecule type" value="Genomic_DNA"/>
</dbReference>
<dbReference type="GO" id="GO:0051082">
    <property type="term" value="F:unfolded protein binding"/>
    <property type="evidence" value="ECO:0007669"/>
    <property type="project" value="InterPro"/>
</dbReference>
<dbReference type="RefSeq" id="WP_169683606.1">
    <property type="nucleotide sequence ID" value="NZ_JABBNU010000010.1"/>
</dbReference>
<keyword evidence="5" id="KW-0143">Chaperone</keyword>
<protein>
    <submittedName>
        <fullName evidence="7">J domain-containing protein</fullName>
    </submittedName>
</protein>
<dbReference type="InterPro" id="IPR036869">
    <property type="entry name" value="J_dom_sf"/>
</dbReference>
<dbReference type="GO" id="GO:0008270">
    <property type="term" value="F:zinc ion binding"/>
    <property type="evidence" value="ECO:0007669"/>
    <property type="project" value="UniProtKB-KW"/>
</dbReference>
<dbReference type="PROSITE" id="PS00636">
    <property type="entry name" value="DNAJ_1"/>
    <property type="match status" value="1"/>
</dbReference>
<dbReference type="SUPFAM" id="SSF46565">
    <property type="entry name" value="Chaperone J-domain"/>
    <property type="match status" value="1"/>
</dbReference>
<reference evidence="7 8" key="1">
    <citation type="submission" date="2020-04" db="EMBL/GenBank/DDBJ databases">
        <title>Flammeovirgaceae bacterium KN852 isolated from deep sea.</title>
        <authorList>
            <person name="Zhang D.-C."/>
        </authorList>
    </citation>
    <scope>NUCLEOTIDE SEQUENCE [LARGE SCALE GENOMIC DNA]</scope>
    <source>
        <strain evidence="7 8">KN852</strain>
    </source>
</reference>
<dbReference type="FunFam" id="1.10.287.110:FF:000034">
    <property type="entry name" value="Chaperone protein DnaJ"/>
    <property type="match status" value="1"/>
</dbReference>
<comment type="caution">
    <text evidence="7">The sequence shown here is derived from an EMBL/GenBank/DDBJ whole genome shotgun (WGS) entry which is preliminary data.</text>
</comment>
<keyword evidence="2" id="KW-0677">Repeat</keyword>
<dbReference type="PANTHER" id="PTHR43096:SF52">
    <property type="entry name" value="DNAJ HOMOLOG 1, MITOCHONDRIAL-RELATED"/>
    <property type="match status" value="1"/>
</dbReference>
<evidence type="ECO:0000313" key="8">
    <source>
        <dbReference type="Proteomes" id="UP000559010"/>
    </source>
</evidence>
<dbReference type="Pfam" id="PF01556">
    <property type="entry name" value="DnaJ_C"/>
    <property type="match status" value="1"/>
</dbReference>
<evidence type="ECO:0000256" key="4">
    <source>
        <dbReference type="ARBA" id="ARBA00022833"/>
    </source>
</evidence>
<dbReference type="CDD" id="cd06257">
    <property type="entry name" value="DnaJ"/>
    <property type="match status" value="1"/>
</dbReference>
<dbReference type="PRINTS" id="PR00625">
    <property type="entry name" value="JDOMAIN"/>
</dbReference>
<evidence type="ECO:0000256" key="2">
    <source>
        <dbReference type="ARBA" id="ARBA00022737"/>
    </source>
</evidence>
<organism evidence="7 8">
    <name type="scientific">Marinigracilibium pacificum</name>
    <dbReference type="NCBI Taxonomy" id="2729599"/>
    <lineage>
        <taxon>Bacteria</taxon>
        <taxon>Pseudomonadati</taxon>
        <taxon>Bacteroidota</taxon>
        <taxon>Cytophagia</taxon>
        <taxon>Cytophagales</taxon>
        <taxon>Flammeovirgaceae</taxon>
        <taxon>Marinigracilibium</taxon>
    </lineage>
</organism>
<evidence type="ECO:0000259" key="6">
    <source>
        <dbReference type="PROSITE" id="PS50076"/>
    </source>
</evidence>
<dbReference type="FunFam" id="2.60.260.20:FF:000005">
    <property type="entry name" value="Chaperone protein dnaJ 1, mitochondrial"/>
    <property type="match status" value="1"/>
</dbReference>
<dbReference type="Proteomes" id="UP000559010">
    <property type="component" value="Unassembled WGS sequence"/>
</dbReference>
<dbReference type="GO" id="GO:0005737">
    <property type="term" value="C:cytoplasm"/>
    <property type="evidence" value="ECO:0007669"/>
    <property type="project" value="TreeGrafter"/>
</dbReference>
<accession>A0A848J3S0</accession>
<evidence type="ECO:0000313" key="7">
    <source>
        <dbReference type="EMBL" id="NMM49968.1"/>
    </source>
</evidence>
<dbReference type="GO" id="GO:0042026">
    <property type="term" value="P:protein refolding"/>
    <property type="evidence" value="ECO:0007669"/>
    <property type="project" value="TreeGrafter"/>
</dbReference>
<gene>
    <name evidence="7" type="ORF">HH304_16295</name>
</gene>